<sequence>MATNPRRAASSLAGVLVLVTLAACAPSEAAPSPDHHPVAETSAPPDPQPRQRPENVLLTTDRGRQSPGVVAAGGGDAPYNYGPTVMVENGRVRMWWCSQLGYALPPGDDLLHSSAASLDGPFSAPDGSKAVPVLSGTTTGFDGMHTCDPTVVKAGDTYYLYYTGAAGDHAHGNAIGVASSKDGISWSRMANGAPIITPAYDTARDNTYGSGQPAAVFLGGWFYLMFTDTTGAAAGWNGAGQFVLRSQDPTFRRGVQALGEQGFADVEATNKPRTRSVVDAFSADLMWIDALSAFAIAHETEQGTTVTFWDRDFAEHPFQPVLIPGRWREGPGLVRTPNGHAPVSPQDPCGRIPLDVVRATVDGWANAPTDLSRFGIDLAGAPGCETEDEAVVLDGFAVPSPENTLDLVVDGELVRVERRSVAERLAKGVLDRRPAAVESMPLVGRVPSGVEAVGGPGGQVGLLVDDKLWLVGGDDVAKLNSSPITQVSGESWEEYAQAGNLRR</sequence>
<dbReference type="EMBL" id="CP073249">
    <property type="protein sequence ID" value="QUF03447.1"/>
    <property type="molecule type" value="Genomic_DNA"/>
</dbReference>
<dbReference type="SUPFAM" id="SSF75005">
    <property type="entry name" value="Arabinanase/levansucrase/invertase"/>
    <property type="match status" value="1"/>
</dbReference>
<evidence type="ECO:0000256" key="2">
    <source>
        <dbReference type="SAM" id="SignalP"/>
    </source>
</evidence>
<protein>
    <submittedName>
        <fullName evidence="3">Beta-xylosidase</fullName>
    </submittedName>
</protein>
<evidence type="ECO:0000313" key="4">
    <source>
        <dbReference type="Proteomes" id="UP000677152"/>
    </source>
</evidence>
<dbReference type="Proteomes" id="UP000677152">
    <property type="component" value="Chromosome"/>
</dbReference>
<evidence type="ECO:0000313" key="3">
    <source>
        <dbReference type="EMBL" id="QUF03447.1"/>
    </source>
</evidence>
<name>A0AA45L529_9PSEU</name>
<evidence type="ECO:0000256" key="1">
    <source>
        <dbReference type="SAM" id="MobiDB-lite"/>
    </source>
</evidence>
<dbReference type="InterPro" id="IPR023296">
    <property type="entry name" value="Glyco_hydro_beta-prop_sf"/>
</dbReference>
<feature type="chain" id="PRO_5041201781" evidence="2">
    <location>
        <begin position="30"/>
        <end position="503"/>
    </location>
</feature>
<organism evidence="3 4">
    <name type="scientific">Actinosynnema pretiosum subsp. pretiosum</name>
    <dbReference type="NCBI Taxonomy" id="103721"/>
    <lineage>
        <taxon>Bacteria</taxon>
        <taxon>Bacillati</taxon>
        <taxon>Actinomycetota</taxon>
        <taxon>Actinomycetes</taxon>
        <taxon>Pseudonocardiales</taxon>
        <taxon>Pseudonocardiaceae</taxon>
        <taxon>Actinosynnema</taxon>
    </lineage>
</organism>
<accession>A0AA45L529</accession>
<feature type="region of interest" description="Disordered" evidence="1">
    <location>
        <begin position="27"/>
        <end position="71"/>
    </location>
</feature>
<dbReference type="Gene3D" id="2.115.10.20">
    <property type="entry name" value="Glycosyl hydrolase domain, family 43"/>
    <property type="match status" value="2"/>
</dbReference>
<dbReference type="PROSITE" id="PS51257">
    <property type="entry name" value="PROKAR_LIPOPROTEIN"/>
    <property type="match status" value="1"/>
</dbReference>
<reference evidence="3" key="1">
    <citation type="submission" date="2021-04" db="EMBL/GenBank/DDBJ databases">
        <title>Genomic sequence of Actinosynnema pretiosum subsp. pretiosum ATCC 31280 (C-14919).</title>
        <authorList>
            <person name="Bai L."/>
            <person name="Wang X."/>
            <person name="Xiao Y."/>
        </authorList>
    </citation>
    <scope>NUCLEOTIDE SEQUENCE</scope>
    <source>
        <strain evidence="3">ATCC 31280</strain>
    </source>
</reference>
<dbReference type="AlphaFoldDB" id="A0AA45L529"/>
<proteinExistence type="predicted"/>
<feature type="signal peptide" evidence="2">
    <location>
        <begin position="1"/>
        <end position="29"/>
    </location>
</feature>
<gene>
    <name evidence="3" type="ORF">KCV87_29210</name>
</gene>
<keyword evidence="2" id="KW-0732">Signal</keyword>